<accession>A0A7W9PL13</accession>
<organism evidence="13 14">
    <name type="scientific">Nocardia transvalensis</name>
    <dbReference type="NCBI Taxonomy" id="37333"/>
    <lineage>
        <taxon>Bacteria</taxon>
        <taxon>Bacillati</taxon>
        <taxon>Actinomycetota</taxon>
        <taxon>Actinomycetes</taxon>
        <taxon>Mycobacteriales</taxon>
        <taxon>Nocardiaceae</taxon>
        <taxon>Nocardia</taxon>
    </lineage>
</organism>
<evidence type="ECO:0000256" key="6">
    <source>
        <dbReference type="ARBA" id="ARBA00023157"/>
    </source>
</evidence>
<reference evidence="13 14" key="1">
    <citation type="submission" date="2020-08" db="EMBL/GenBank/DDBJ databases">
        <title>Sequencing the genomes of 1000 actinobacteria strains.</title>
        <authorList>
            <person name="Klenk H.-P."/>
        </authorList>
    </citation>
    <scope>NUCLEOTIDE SEQUENCE [LARGE SCALE GENOMIC DNA]</scope>
    <source>
        <strain evidence="13 14">DSM 43582</strain>
    </source>
</reference>
<dbReference type="PROSITE" id="PS51352">
    <property type="entry name" value="THIOREDOXIN_2"/>
    <property type="match status" value="1"/>
</dbReference>
<dbReference type="EC" id="1.11.1.24" evidence="2"/>
<dbReference type="AlphaFoldDB" id="A0A7W9PL13"/>
<dbReference type="PANTHER" id="PTHR42801:SF7">
    <property type="entry name" value="SLL1159 PROTEIN"/>
    <property type="match status" value="1"/>
</dbReference>
<gene>
    <name evidence="13" type="ORF">BJY24_007007</name>
</gene>
<dbReference type="SUPFAM" id="SSF52833">
    <property type="entry name" value="Thioredoxin-like"/>
    <property type="match status" value="1"/>
</dbReference>
<dbReference type="Gene3D" id="3.40.30.10">
    <property type="entry name" value="Glutaredoxin"/>
    <property type="match status" value="1"/>
</dbReference>
<evidence type="ECO:0000313" key="14">
    <source>
        <dbReference type="Proteomes" id="UP000540412"/>
    </source>
</evidence>
<dbReference type="InterPro" id="IPR050924">
    <property type="entry name" value="Peroxiredoxin_BCP/PrxQ"/>
</dbReference>
<keyword evidence="6" id="KW-1015">Disulfide bond</keyword>
<keyword evidence="14" id="KW-1185">Reference proteome</keyword>
<dbReference type="EMBL" id="JACHIT010000002">
    <property type="protein sequence ID" value="MBB5918095.1"/>
    <property type="molecule type" value="Genomic_DNA"/>
</dbReference>
<evidence type="ECO:0000256" key="11">
    <source>
        <dbReference type="ARBA" id="ARBA00049091"/>
    </source>
</evidence>
<dbReference type="PANTHER" id="PTHR42801">
    <property type="entry name" value="THIOREDOXIN-DEPENDENT PEROXIDE REDUCTASE"/>
    <property type="match status" value="1"/>
</dbReference>
<dbReference type="InterPro" id="IPR036249">
    <property type="entry name" value="Thioredoxin-like_sf"/>
</dbReference>
<evidence type="ECO:0000256" key="10">
    <source>
        <dbReference type="ARBA" id="ARBA00041373"/>
    </source>
</evidence>
<evidence type="ECO:0000256" key="1">
    <source>
        <dbReference type="ARBA" id="ARBA00003330"/>
    </source>
</evidence>
<proteinExistence type="inferred from homology"/>
<comment type="similarity">
    <text evidence="9">Belongs to the peroxiredoxin family. BCP/PrxQ subfamily.</text>
</comment>
<sequence>MRESYAHNLIRMTEQFADVLPADVVQRAQAHAESLGSLGDAALGVDASAPGFTLSDHRGGTFTLADALREGPVVLSFYRGGWCPYCNVQLHTLQQALPEFRAQGARLVAVSPDAPDDSLSTAERHGLEFDVLSDPDVRVARSYGLVFTVPEEVRDIYRTAGADLAATDATLPIPATYLIGTDGHIRYAHVDGDYRNRAEADDILKALTD</sequence>
<dbReference type="GO" id="GO:0005737">
    <property type="term" value="C:cytoplasm"/>
    <property type="evidence" value="ECO:0007669"/>
    <property type="project" value="TreeGrafter"/>
</dbReference>
<protein>
    <recommendedName>
        <fullName evidence="2">thioredoxin-dependent peroxiredoxin</fullName>
        <ecNumber evidence="2">1.11.1.24</ecNumber>
    </recommendedName>
    <alternativeName>
        <fullName evidence="10">Bacterioferritin comigratory protein</fullName>
    </alternativeName>
    <alternativeName>
        <fullName evidence="8">Thioredoxin peroxidase</fullName>
    </alternativeName>
</protein>
<evidence type="ECO:0000256" key="3">
    <source>
        <dbReference type="ARBA" id="ARBA00022559"/>
    </source>
</evidence>
<feature type="domain" description="Thioredoxin" evidence="12">
    <location>
        <begin position="43"/>
        <end position="209"/>
    </location>
</feature>
<dbReference type="Pfam" id="PF00578">
    <property type="entry name" value="AhpC-TSA"/>
    <property type="match status" value="1"/>
</dbReference>
<name>A0A7W9PL13_9NOCA</name>
<evidence type="ECO:0000256" key="9">
    <source>
        <dbReference type="ARBA" id="ARBA00038489"/>
    </source>
</evidence>
<keyword evidence="4" id="KW-0049">Antioxidant</keyword>
<keyword evidence="7" id="KW-0676">Redox-active center</keyword>
<dbReference type="GO" id="GO:0008379">
    <property type="term" value="F:thioredoxin peroxidase activity"/>
    <property type="evidence" value="ECO:0007669"/>
    <property type="project" value="TreeGrafter"/>
</dbReference>
<evidence type="ECO:0000313" key="13">
    <source>
        <dbReference type="EMBL" id="MBB5918095.1"/>
    </source>
</evidence>
<dbReference type="GO" id="GO:0045454">
    <property type="term" value="P:cell redox homeostasis"/>
    <property type="evidence" value="ECO:0007669"/>
    <property type="project" value="TreeGrafter"/>
</dbReference>
<evidence type="ECO:0000256" key="4">
    <source>
        <dbReference type="ARBA" id="ARBA00022862"/>
    </source>
</evidence>
<dbReference type="RefSeq" id="WP_083905278.1">
    <property type="nucleotide sequence ID" value="NZ_JACHIT010000002.1"/>
</dbReference>
<keyword evidence="3" id="KW-0575">Peroxidase</keyword>
<evidence type="ECO:0000259" key="12">
    <source>
        <dbReference type="PROSITE" id="PS51352"/>
    </source>
</evidence>
<dbReference type="InterPro" id="IPR013766">
    <property type="entry name" value="Thioredoxin_domain"/>
</dbReference>
<evidence type="ECO:0000256" key="5">
    <source>
        <dbReference type="ARBA" id="ARBA00023002"/>
    </source>
</evidence>
<keyword evidence="5" id="KW-0560">Oxidoreductase</keyword>
<dbReference type="InterPro" id="IPR000866">
    <property type="entry name" value="AhpC/TSA"/>
</dbReference>
<evidence type="ECO:0000256" key="7">
    <source>
        <dbReference type="ARBA" id="ARBA00023284"/>
    </source>
</evidence>
<dbReference type="GO" id="GO:0034599">
    <property type="term" value="P:cellular response to oxidative stress"/>
    <property type="evidence" value="ECO:0007669"/>
    <property type="project" value="TreeGrafter"/>
</dbReference>
<comment type="catalytic activity">
    <reaction evidence="11">
        <text>a hydroperoxide + [thioredoxin]-dithiol = an alcohol + [thioredoxin]-disulfide + H2O</text>
        <dbReference type="Rhea" id="RHEA:62620"/>
        <dbReference type="Rhea" id="RHEA-COMP:10698"/>
        <dbReference type="Rhea" id="RHEA-COMP:10700"/>
        <dbReference type="ChEBI" id="CHEBI:15377"/>
        <dbReference type="ChEBI" id="CHEBI:29950"/>
        <dbReference type="ChEBI" id="CHEBI:30879"/>
        <dbReference type="ChEBI" id="CHEBI:35924"/>
        <dbReference type="ChEBI" id="CHEBI:50058"/>
        <dbReference type="EC" id="1.11.1.24"/>
    </reaction>
</comment>
<comment type="function">
    <text evidence="1">Thiol-specific peroxidase that catalyzes the reduction of hydrogen peroxide and organic hydroperoxides to water and alcohols, respectively. Plays a role in cell protection against oxidative stress by detoxifying peroxides and as sensor of hydrogen peroxide-mediated signaling events.</text>
</comment>
<evidence type="ECO:0000256" key="2">
    <source>
        <dbReference type="ARBA" id="ARBA00013017"/>
    </source>
</evidence>
<dbReference type="CDD" id="cd02970">
    <property type="entry name" value="PRX_like2"/>
    <property type="match status" value="1"/>
</dbReference>
<evidence type="ECO:0000256" key="8">
    <source>
        <dbReference type="ARBA" id="ARBA00032824"/>
    </source>
</evidence>
<comment type="caution">
    <text evidence="13">The sequence shown here is derived from an EMBL/GenBank/DDBJ whole genome shotgun (WGS) entry which is preliminary data.</text>
</comment>
<dbReference type="Proteomes" id="UP000540412">
    <property type="component" value="Unassembled WGS sequence"/>
</dbReference>